<evidence type="ECO:0000256" key="1">
    <source>
        <dbReference type="SAM" id="MobiDB-lite"/>
    </source>
</evidence>
<feature type="region of interest" description="Disordered" evidence="1">
    <location>
        <begin position="41"/>
        <end position="74"/>
    </location>
</feature>
<evidence type="ECO:0000313" key="4">
    <source>
        <dbReference type="EMBL" id="XCJ71547.1"/>
    </source>
</evidence>
<feature type="transmembrane region" description="Helical" evidence="2">
    <location>
        <begin position="80"/>
        <end position="99"/>
    </location>
</feature>
<keyword evidence="2" id="KW-0472">Membrane</keyword>
<dbReference type="AlphaFoldDB" id="A0AAU8IUW5"/>
<evidence type="ECO:0000256" key="3">
    <source>
        <dbReference type="SAM" id="SignalP"/>
    </source>
</evidence>
<feature type="compositionally biased region" description="Low complexity" evidence="1">
    <location>
        <begin position="41"/>
        <end position="50"/>
    </location>
</feature>
<keyword evidence="2" id="KW-0812">Transmembrane</keyword>
<gene>
    <name evidence="4" type="ORF">ABII15_16920</name>
</gene>
<name>A0AAU8IUW5_9ACTN</name>
<feature type="chain" id="PRO_5043537902" evidence="3">
    <location>
        <begin position="25"/>
        <end position="105"/>
    </location>
</feature>
<feature type="signal peptide" evidence="3">
    <location>
        <begin position="1"/>
        <end position="24"/>
    </location>
</feature>
<sequence length="105" mass="10722">MRSRPAAVLVLLGALLFGAVPATAAPRTGAVTVSAAAAAAGHEPASASAPRKVTVAKSVTRIGKSKRRHKSRHGGSIGKVGLILIILLVLVVLVVVGLFRKRSRS</sequence>
<keyword evidence="3" id="KW-0732">Signal</keyword>
<dbReference type="RefSeq" id="WP_353943160.1">
    <property type="nucleotide sequence ID" value="NZ_CP159534.1"/>
</dbReference>
<organism evidence="4">
    <name type="scientific">Streptomyces tabacisoli</name>
    <dbReference type="NCBI Taxonomy" id="3156398"/>
    <lineage>
        <taxon>Bacteria</taxon>
        <taxon>Bacillati</taxon>
        <taxon>Actinomycetota</taxon>
        <taxon>Actinomycetes</taxon>
        <taxon>Kitasatosporales</taxon>
        <taxon>Streptomycetaceae</taxon>
        <taxon>Streptomyces</taxon>
    </lineage>
</organism>
<proteinExistence type="predicted"/>
<dbReference type="KEGG" id="stac:ABII15_16920"/>
<reference evidence="4" key="1">
    <citation type="submission" date="2024-06" db="EMBL/GenBank/DDBJ databases">
        <title>Streptomyces sp. strain HUAS MG91 genome sequences.</title>
        <authorList>
            <person name="Mo P."/>
        </authorList>
    </citation>
    <scope>NUCLEOTIDE SEQUENCE</scope>
    <source>
        <strain evidence="4">HUAS MG91</strain>
    </source>
</reference>
<protein>
    <submittedName>
        <fullName evidence="4">Uncharacterized protein</fullName>
    </submittedName>
</protein>
<keyword evidence="2" id="KW-1133">Transmembrane helix</keyword>
<dbReference type="EMBL" id="CP159534">
    <property type="protein sequence ID" value="XCJ71547.1"/>
    <property type="molecule type" value="Genomic_DNA"/>
</dbReference>
<accession>A0AAU8IUW5</accession>
<evidence type="ECO:0000256" key="2">
    <source>
        <dbReference type="SAM" id="Phobius"/>
    </source>
</evidence>
<feature type="compositionally biased region" description="Basic residues" evidence="1">
    <location>
        <begin position="63"/>
        <end position="73"/>
    </location>
</feature>